<dbReference type="Pfam" id="PF14223">
    <property type="entry name" value="Retrotran_gag_2"/>
    <property type="match status" value="1"/>
</dbReference>
<gene>
    <name evidence="1" type="ORF">Taro_005016</name>
</gene>
<dbReference type="EMBL" id="NMUH01000139">
    <property type="protein sequence ID" value="MQL72681.1"/>
    <property type="molecule type" value="Genomic_DNA"/>
</dbReference>
<proteinExistence type="predicted"/>
<organism evidence="1 2">
    <name type="scientific">Colocasia esculenta</name>
    <name type="common">Wild taro</name>
    <name type="synonym">Arum esculentum</name>
    <dbReference type="NCBI Taxonomy" id="4460"/>
    <lineage>
        <taxon>Eukaryota</taxon>
        <taxon>Viridiplantae</taxon>
        <taxon>Streptophyta</taxon>
        <taxon>Embryophyta</taxon>
        <taxon>Tracheophyta</taxon>
        <taxon>Spermatophyta</taxon>
        <taxon>Magnoliopsida</taxon>
        <taxon>Liliopsida</taxon>
        <taxon>Araceae</taxon>
        <taxon>Aroideae</taxon>
        <taxon>Colocasieae</taxon>
        <taxon>Colocasia</taxon>
    </lineage>
</organism>
<dbReference type="PANTHER" id="PTHR34676:SF8">
    <property type="entry name" value="TRANSMEMBRANE PROTEIN"/>
    <property type="match status" value="1"/>
</dbReference>
<reference evidence="1" key="1">
    <citation type="submission" date="2017-07" db="EMBL/GenBank/DDBJ databases">
        <title>Taro Niue Genome Assembly and Annotation.</title>
        <authorList>
            <person name="Atibalentja N."/>
            <person name="Keating K."/>
            <person name="Fields C.J."/>
        </authorList>
    </citation>
    <scope>NUCLEOTIDE SEQUENCE</scope>
    <source>
        <strain evidence="1">Niue_2</strain>
        <tissue evidence="1">Leaf</tissue>
    </source>
</reference>
<evidence type="ECO:0000313" key="1">
    <source>
        <dbReference type="EMBL" id="MQL72681.1"/>
    </source>
</evidence>
<dbReference type="AlphaFoldDB" id="A0A843TNX0"/>
<name>A0A843TNX0_COLES</name>
<dbReference type="PANTHER" id="PTHR34676">
    <property type="entry name" value="DUF4219 DOMAIN-CONTAINING PROTEIN-RELATED"/>
    <property type="match status" value="1"/>
</dbReference>
<dbReference type="Proteomes" id="UP000652761">
    <property type="component" value="Unassembled WGS sequence"/>
</dbReference>
<keyword evidence="2" id="KW-1185">Reference proteome</keyword>
<dbReference type="OrthoDB" id="6773591at2759"/>
<comment type="caution">
    <text evidence="1">The sequence shown here is derived from an EMBL/GenBank/DDBJ whole genome shotgun (WGS) entry which is preliminary data.</text>
</comment>
<sequence length="176" mass="19931">MRMKTCKENKSDEKEITCFMASSEQNTETIIEDGDQIVPNSKENWIDTDKKMMSQNSKAKSILCCSLSKKEFNRISACKSAKEMWDKLKLTYEGIDKTPNVTAIEEANDLYSMSLEKLSGSLIAYEINMERLGESTSKKKVSMTLKTEEPSKDCATTSVNSRIDSEEDAFLSRCQQ</sequence>
<protein>
    <submittedName>
        <fullName evidence="1">Uncharacterized protein</fullName>
    </submittedName>
</protein>
<accession>A0A843TNX0</accession>
<evidence type="ECO:0000313" key="2">
    <source>
        <dbReference type="Proteomes" id="UP000652761"/>
    </source>
</evidence>